<evidence type="ECO:0000256" key="2">
    <source>
        <dbReference type="ARBA" id="ARBA00022448"/>
    </source>
</evidence>
<evidence type="ECO:0000256" key="4">
    <source>
        <dbReference type="ARBA" id="ARBA00022989"/>
    </source>
</evidence>
<keyword evidence="3 9" id="KW-0812">Transmembrane</keyword>
<comment type="subcellular location">
    <subcellularLocation>
        <location evidence="1">Membrane</location>
        <topology evidence="1">Multi-pass membrane protein</topology>
    </subcellularLocation>
</comment>
<keyword evidence="4 9" id="KW-1133">Transmembrane helix</keyword>
<evidence type="ECO:0000313" key="12">
    <source>
        <dbReference type="RefSeq" id="XP_022241104.1"/>
    </source>
</evidence>
<feature type="transmembrane region" description="Helical" evidence="9">
    <location>
        <begin position="118"/>
        <end position="139"/>
    </location>
</feature>
<proteinExistence type="predicted"/>
<dbReference type="Proteomes" id="UP000694941">
    <property type="component" value="Unplaced"/>
</dbReference>
<dbReference type="PRINTS" id="PR01463">
    <property type="entry name" value="EAGCHANLFMLY"/>
</dbReference>
<dbReference type="CDD" id="cd00038">
    <property type="entry name" value="CAP_ED"/>
    <property type="match status" value="1"/>
</dbReference>
<dbReference type="Pfam" id="PF00027">
    <property type="entry name" value="cNMP_binding"/>
    <property type="match status" value="1"/>
</dbReference>
<evidence type="ECO:0000256" key="9">
    <source>
        <dbReference type="SAM" id="Phobius"/>
    </source>
</evidence>
<dbReference type="Pfam" id="PF00520">
    <property type="entry name" value="Ion_trans"/>
    <property type="match status" value="1"/>
</dbReference>
<evidence type="ECO:0000259" key="10">
    <source>
        <dbReference type="PROSITE" id="PS50042"/>
    </source>
</evidence>
<dbReference type="SMART" id="SM00100">
    <property type="entry name" value="cNMP"/>
    <property type="match status" value="1"/>
</dbReference>
<dbReference type="InterPro" id="IPR000595">
    <property type="entry name" value="cNMP-bd_dom"/>
</dbReference>
<dbReference type="InterPro" id="IPR003938">
    <property type="entry name" value="K_chnl_volt-dep_EAG/ELK/ERG"/>
</dbReference>
<feature type="domain" description="Cyclic nucleotide-binding" evidence="10">
    <location>
        <begin position="295"/>
        <end position="410"/>
    </location>
</feature>
<gene>
    <name evidence="12" type="primary">LOC106459017</name>
</gene>
<dbReference type="InterPro" id="IPR005821">
    <property type="entry name" value="Ion_trans_dom"/>
</dbReference>
<evidence type="ECO:0000256" key="5">
    <source>
        <dbReference type="ARBA" id="ARBA00023065"/>
    </source>
</evidence>
<keyword evidence="8" id="KW-0407">Ion channel</keyword>
<evidence type="ECO:0000256" key="6">
    <source>
        <dbReference type="ARBA" id="ARBA00023136"/>
    </source>
</evidence>
<dbReference type="InterPro" id="IPR018488">
    <property type="entry name" value="cNMP-bd_CS"/>
</dbReference>
<name>A0ABM1SBU9_LIMPO</name>
<protein>
    <submittedName>
        <fullName evidence="12">Cyclic nucleotide-gated olfactory channel-like</fullName>
    </submittedName>
</protein>
<evidence type="ECO:0000256" key="1">
    <source>
        <dbReference type="ARBA" id="ARBA00004141"/>
    </source>
</evidence>
<dbReference type="InterPro" id="IPR018490">
    <property type="entry name" value="cNMP-bd_dom_sf"/>
</dbReference>
<dbReference type="PROSITE" id="PS00889">
    <property type="entry name" value="CNMP_BINDING_2"/>
    <property type="match status" value="1"/>
</dbReference>
<dbReference type="InterPro" id="IPR014710">
    <property type="entry name" value="RmlC-like_jellyroll"/>
</dbReference>
<sequence length="464" mass="53154">MEVPAYCIFLVDTLFDLIYLSDIGIQLHTTYLEDGIQVCDPPKLRKHYTSQSQFFKDILAIFPTETLCWILPEFLCTPKHVLCTYGGARLTRLAKVGAPYKFYDFLDSRTSNPNRIRAIRLILSLVTAMHWIGCLYYIVSEYEGLGSTRWVYKDDREKPGFLRKYIVCFYWSAMTLTTIGNTSTPETDLEYVFTGLTFLVGVFVFATVVGNVGDVISNMNATRQEFQAKMDQVKVYLTHRKVPAYLQLKVKKWAEYSWARTQAVDESRLLNMLPQSLRAEIAIHVHLDTLKKVQIFEHCENGFLCELVLKLRSQIYSPGDYICRAGEAGREMYIINHGKVEVLVGCSVTEEAVVIAVLSAGNYFGEISLLRLDGKQSRRTADIRSVGYSELLCLSRKDLMGALVEYPEMKAVLEVHARERVKSNYQAKRTFSVDTMESGDMDSFRHYAREGEKKRVMTLKRFEG</sequence>
<dbReference type="SUPFAM" id="SSF51206">
    <property type="entry name" value="cAMP-binding domain-like"/>
    <property type="match status" value="1"/>
</dbReference>
<dbReference type="PANTHER" id="PTHR45638:SF13">
    <property type="entry name" value="CYCLIC NUCLEOTIDE-BINDING DOMAIN-CONTAINING PROTEIN"/>
    <property type="match status" value="1"/>
</dbReference>
<dbReference type="PROSITE" id="PS50042">
    <property type="entry name" value="CNMP_BINDING_3"/>
    <property type="match status" value="1"/>
</dbReference>
<evidence type="ECO:0000256" key="3">
    <source>
        <dbReference type="ARBA" id="ARBA00022692"/>
    </source>
</evidence>
<dbReference type="Gene3D" id="1.10.287.70">
    <property type="match status" value="1"/>
</dbReference>
<dbReference type="Gene3D" id="2.60.120.10">
    <property type="entry name" value="Jelly Rolls"/>
    <property type="match status" value="1"/>
</dbReference>
<evidence type="ECO:0000256" key="8">
    <source>
        <dbReference type="ARBA" id="ARBA00023303"/>
    </source>
</evidence>
<organism evidence="11 12">
    <name type="scientific">Limulus polyphemus</name>
    <name type="common">Atlantic horseshoe crab</name>
    <dbReference type="NCBI Taxonomy" id="6850"/>
    <lineage>
        <taxon>Eukaryota</taxon>
        <taxon>Metazoa</taxon>
        <taxon>Ecdysozoa</taxon>
        <taxon>Arthropoda</taxon>
        <taxon>Chelicerata</taxon>
        <taxon>Merostomata</taxon>
        <taxon>Xiphosura</taxon>
        <taxon>Limulidae</taxon>
        <taxon>Limulus</taxon>
    </lineage>
</organism>
<evidence type="ECO:0000256" key="7">
    <source>
        <dbReference type="ARBA" id="ARBA00023286"/>
    </source>
</evidence>
<keyword evidence="2" id="KW-0813">Transport</keyword>
<keyword evidence="5" id="KW-0406">Ion transport</keyword>
<dbReference type="SUPFAM" id="SSF81324">
    <property type="entry name" value="Voltage-gated potassium channels"/>
    <property type="match status" value="1"/>
</dbReference>
<dbReference type="PROSITE" id="PS00888">
    <property type="entry name" value="CNMP_BINDING_1"/>
    <property type="match status" value="1"/>
</dbReference>
<reference evidence="12" key="1">
    <citation type="submission" date="2025-08" db="UniProtKB">
        <authorList>
            <consortium name="RefSeq"/>
        </authorList>
    </citation>
    <scope>IDENTIFICATION</scope>
    <source>
        <tissue evidence="12">Muscle</tissue>
    </source>
</reference>
<feature type="transmembrane region" description="Helical" evidence="9">
    <location>
        <begin position="191"/>
        <end position="213"/>
    </location>
</feature>
<keyword evidence="11" id="KW-1185">Reference proteome</keyword>
<keyword evidence="6 9" id="KW-0472">Membrane</keyword>
<evidence type="ECO:0000313" key="11">
    <source>
        <dbReference type="Proteomes" id="UP000694941"/>
    </source>
</evidence>
<dbReference type="InterPro" id="IPR050866">
    <property type="entry name" value="CNG_cation_channel"/>
</dbReference>
<keyword evidence="7" id="KW-1071">Ligand-gated ion channel</keyword>
<dbReference type="PANTHER" id="PTHR45638">
    <property type="entry name" value="CYCLIC NUCLEOTIDE-GATED CATION CHANNEL SUBUNIT A"/>
    <property type="match status" value="1"/>
</dbReference>
<dbReference type="GeneID" id="106459017"/>
<dbReference type="RefSeq" id="XP_022241104.1">
    <property type="nucleotide sequence ID" value="XM_022385396.1"/>
</dbReference>
<dbReference type="Gene3D" id="1.10.287.630">
    <property type="entry name" value="Helix hairpin bin"/>
    <property type="match status" value="1"/>
</dbReference>
<accession>A0ABM1SBU9</accession>